<dbReference type="EMBL" id="MU005767">
    <property type="protein sequence ID" value="KAF2711510.1"/>
    <property type="molecule type" value="Genomic_DNA"/>
</dbReference>
<dbReference type="Proteomes" id="UP000799428">
    <property type="component" value="Unassembled WGS sequence"/>
</dbReference>
<evidence type="ECO:0000313" key="2">
    <source>
        <dbReference type="EMBL" id="KAF2711510.1"/>
    </source>
</evidence>
<sequence length="144" mass="16202">MRHIIHLHGVWQGTKGWLDINVSGLADGRLCRSHASIYRGNAPRIAQIISRWNTHKVDKATRYSGHVYWSELNICCRETSSLESSVLVAIAGVLFPLFTAVRLTLLHLSSTNNTTTAFGRFPPRHARSKRKQFHLGRASLIKGM</sequence>
<keyword evidence="1" id="KW-0472">Membrane</keyword>
<organism evidence="2 3">
    <name type="scientific">Pleomassaria siparia CBS 279.74</name>
    <dbReference type="NCBI Taxonomy" id="1314801"/>
    <lineage>
        <taxon>Eukaryota</taxon>
        <taxon>Fungi</taxon>
        <taxon>Dikarya</taxon>
        <taxon>Ascomycota</taxon>
        <taxon>Pezizomycotina</taxon>
        <taxon>Dothideomycetes</taxon>
        <taxon>Pleosporomycetidae</taxon>
        <taxon>Pleosporales</taxon>
        <taxon>Pleomassariaceae</taxon>
        <taxon>Pleomassaria</taxon>
    </lineage>
</organism>
<keyword evidence="1" id="KW-0812">Transmembrane</keyword>
<reference evidence="2" key="1">
    <citation type="journal article" date="2020" name="Stud. Mycol.">
        <title>101 Dothideomycetes genomes: a test case for predicting lifestyles and emergence of pathogens.</title>
        <authorList>
            <person name="Haridas S."/>
            <person name="Albert R."/>
            <person name="Binder M."/>
            <person name="Bloem J."/>
            <person name="Labutti K."/>
            <person name="Salamov A."/>
            <person name="Andreopoulos B."/>
            <person name="Baker S."/>
            <person name="Barry K."/>
            <person name="Bills G."/>
            <person name="Bluhm B."/>
            <person name="Cannon C."/>
            <person name="Castanera R."/>
            <person name="Culley D."/>
            <person name="Daum C."/>
            <person name="Ezra D."/>
            <person name="Gonzalez J."/>
            <person name="Henrissat B."/>
            <person name="Kuo A."/>
            <person name="Liang C."/>
            <person name="Lipzen A."/>
            <person name="Lutzoni F."/>
            <person name="Magnuson J."/>
            <person name="Mondo S."/>
            <person name="Nolan M."/>
            <person name="Ohm R."/>
            <person name="Pangilinan J."/>
            <person name="Park H.-J."/>
            <person name="Ramirez L."/>
            <person name="Alfaro M."/>
            <person name="Sun H."/>
            <person name="Tritt A."/>
            <person name="Yoshinaga Y."/>
            <person name="Zwiers L.-H."/>
            <person name="Turgeon B."/>
            <person name="Goodwin S."/>
            <person name="Spatafora J."/>
            <person name="Crous P."/>
            <person name="Grigoriev I."/>
        </authorList>
    </citation>
    <scope>NUCLEOTIDE SEQUENCE</scope>
    <source>
        <strain evidence="2">CBS 279.74</strain>
    </source>
</reference>
<evidence type="ECO:0000313" key="3">
    <source>
        <dbReference type="Proteomes" id="UP000799428"/>
    </source>
</evidence>
<keyword evidence="3" id="KW-1185">Reference proteome</keyword>
<proteinExistence type="predicted"/>
<accession>A0A6G1KFF4</accession>
<protein>
    <submittedName>
        <fullName evidence="2">Uncharacterized protein</fullName>
    </submittedName>
</protein>
<evidence type="ECO:0000256" key="1">
    <source>
        <dbReference type="SAM" id="Phobius"/>
    </source>
</evidence>
<dbReference type="AlphaFoldDB" id="A0A6G1KFF4"/>
<keyword evidence="1" id="KW-1133">Transmembrane helix</keyword>
<gene>
    <name evidence="2" type="ORF">K504DRAFT_465258</name>
</gene>
<name>A0A6G1KFF4_9PLEO</name>
<feature type="transmembrane region" description="Helical" evidence="1">
    <location>
        <begin position="86"/>
        <end position="105"/>
    </location>
</feature>